<evidence type="ECO:0000313" key="2">
    <source>
        <dbReference type="EMBL" id="MSS58152.1"/>
    </source>
</evidence>
<dbReference type="AlphaFoldDB" id="A0A7X2NRC5"/>
<name>A0A7X2NRC5_9FIRM</name>
<evidence type="ECO:0000259" key="1">
    <source>
        <dbReference type="Pfam" id="PF00534"/>
    </source>
</evidence>
<accession>A0A7X2NRC5</accession>
<gene>
    <name evidence="2" type="ORF">FYJ51_04450</name>
</gene>
<keyword evidence="2" id="KW-0808">Transferase</keyword>
<reference evidence="2 3" key="1">
    <citation type="submission" date="2019-08" db="EMBL/GenBank/DDBJ databases">
        <title>In-depth cultivation of the pig gut microbiome towards novel bacterial diversity and tailored functional studies.</title>
        <authorList>
            <person name="Wylensek D."/>
            <person name="Hitch T.C.A."/>
            <person name="Clavel T."/>
        </authorList>
    </citation>
    <scope>NUCLEOTIDE SEQUENCE [LARGE SCALE GENOMIC DNA]</scope>
    <source>
        <strain evidence="2 3">Oil+RF-744-GAM-WT-6</strain>
    </source>
</reference>
<dbReference type="GO" id="GO:0016757">
    <property type="term" value="F:glycosyltransferase activity"/>
    <property type="evidence" value="ECO:0007669"/>
    <property type="project" value="InterPro"/>
</dbReference>
<dbReference type="RefSeq" id="WP_154503746.1">
    <property type="nucleotide sequence ID" value="NZ_VUMN01000007.1"/>
</dbReference>
<dbReference type="PANTHER" id="PTHR12526">
    <property type="entry name" value="GLYCOSYLTRANSFERASE"/>
    <property type="match status" value="1"/>
</dbReference>
<protein>
    <submittedName>
        <fullName evidence="2">Glycosyltransferase family 4 protein</fullName>
    </submittedName>
</protein>
<feature type="domain" description="Glycosyl transferase family 1" evidence="1">
    <location>
        <begin position="175"/>
        <end position="333"/>
    </location>
</feature>
<organism evidence="2 3">
    <name type="scientific">Stecheria intestinalis</name>
    <dbReference type="NCBI Taxonomy" id="2606630"/>
    <lineage>
        <taxon>Bacteria</taxon>
        <taxon>Bacillati</taxon>
        <taxon>Bacillota</taxon>
        <taxon>Erysipelotrichia</taxon>
        <taxon>Erysipelotrichales</taxon>
        <taxon>Erysipelotrichaceae</taxon>
        <taxon>Stecheria</taxon>
    </lineage>
</organism>
<evidence type="ECO:0000313" key="3">
    <source>
        <dbReference type="Proteomes" id="UP000461880"/>
    </source>
</evidence>
<proteinExistence type="predicted"/>
<keyword evidence="3" id="KW-1185">Reference proteome</keyword>
<dbReference type="Gene3D" id="3.40.50.2000">
    <property type="entry name" value="Glycogen Phosphorylase B"/>
    <property type="match status" value="1"/>
</dbReference>
<dbReference type="Proteomes" id="UP000461880">
    <property type="component" value="Unassembled WGS sequence"/>
</dbReference>
<dbReference type="Pfam" id="PF00534">
    <property type="entry name" value="Glycos_transf_1"/>
    <property type="match status" value="1"/>
</dbReference>
<dbReference type="InterPro" id="IPR001296">
    <property type="entry name" value="Glyco_trans_1"/>
</dbReference>
<dbReference type="EMBL" id="VUMN01000007">
    <property type="protein sequence ID" value="MSS58152.1"/>
    <property type="molecule type" value="Genomic_DNA"/>
</dbReference>
<dbReference type="CDD" id="cd03801">
    <property type="entry name" value="GT4_PimA-like"/>
    <property type="match status" value="1"/>
</dbReference>
<comment type="caution">
    <text evidence="2">The sequence shown here is derived from an EMBL/GenBank/DDBJ whole genome shotgun (WGS) entry which is preliminary data.</text>
</comment>
<sequence length="359" mass="41146">MKVCWVSNAPSPYKVAFMNQLGTETELLSLFEMKAESDREKQWYDYGFHTFQAAFLDEGDGNIRIRNAADQCDLLICSDYSNRWNQKALHAFHLKKKPAIMHADGGLAIPRGLLDFAIRAAMKQYDWYLSSGITVNQRYFGYYHVPEEKIFTYHFACMSEQELLDCAGKRLEKQACRKKIGISDKPMILSVGQQIPRKGYDLLVQAMEGIDAEAMIIGGTPEQKVQEYLSAHHMSNVHFLPFMNKQELSDYYAAADLFVLPTRYDIWGLVINEAMSFGLPVLSTDRCMAAAEFAERYQAAEVIPAENAGLLQKKIRELLEDEAHRDQLGKRAETVIRDWSYEQMVRDFISVFREIRQGG</sequence>
<dbReference type="SUPFAM" id="SSF53756">
    <property type="entry name" value="UDP-Glycosyltransferase/glycogen phosphorylase"/>
    <property type="match status" value="1"/>
</dbReference>